<dbReference type="Pfam" id="PF00400">
    <property type="entry name" value="WD40"/>
    <property type="match status" value="5"/>
</dbReference>
<feature type="region of interest" description="Disordered" evidence="6">
    <location>
        <begin position="1"/>
        <end position="32"/>
    </location>
</feature>
<dbReference type="PROSITE" id="PS50082">
    <property type="entry name" value="WD_REPEATS_2"/>
    <property type="match status" value="1"/>
</dbReference>
<dbReference type="PANTHER" id="PTHR13211">
    <property type="entry name" value="TELOMERASE CAJAL BODY PROTEIN 1"/>
    <property type="match status" value="1"/>
</dbReference>
<dbReference type="InterPro" id="IPR015943">
    <property type="entry name" value="WD40/YVTN_repeat-like_dom_sf"/>
</dbReference>
<feature type="region of interest" description="Disordered" evidence="6">
    <location>
        <begin position="47"/>
        <end position="108"/>
    </location>
</feature>
<dbReference type="PANTHER" id="PTHR13211:SF0">
    <property type="entry name" value="TELOMERASE CAJAL BODY PROTEIN 1"/>
    <property type="match status" value="1"/>
</dbReference>
<proteinExistence type="inferred from homology"/>
<evidence type="ECO:0000256" key="3">
    <source>
        <dbReference type="ARBA" id="ARBA00041558"/>
    </source>
</evidence>
<reference evidence="7" key="1">
    <citation type="submission" date="2022-01" db="EMBL/GenBank/DDBJ databases">
        <authorList>
            <person name="Braso-Vives M."/>
        </authorList>
    </citation>
    <scope>NUCLEOTIDE SEQUENCE</scope>
</reference>
<dbReference type="SMART" id="SM00320">
    <property type="entry name" value="WD40"/>
    <property type="match status" value="6"/>
</dbReference>
<evidence type="ECO:0000256" key="1">
    <source>
        <dbReference type="ARBA" id="ARBA00038279"/>
    </source>
</evidence>
<dbReference type="SUPFAM" id="SSF50978">
    <property type="entry name" value="WD40 repeat-like"/>
    <property type="match status" value="1"/>
</dbReference>
<feature type="region of interest" description="Disordered" evidence="6">
    <location>
        <begin position="498"/>
        <end position="520"/>
    </location>
</feature>
<evidence type="ECO:0000256" key="2">
    <source>
        <dbReference type="ARBA" id="ARBA00040657"/>
    </source>
</evidence>
<feature type="compositionally biased region" description="Acidic residues" evidence="6">
    <location>
        <begin position="504"/>
        <end position="515"/>
    </location>
</feature>
<dbReference type="GO" id="GO:0030576">
    <property type="term" value="P:Cajal body organization"/>
    <property type="evidence" value="ECO:0007669"/>
    <property type="project" value="TreeGrafter"/>
</dbReference>
<evidence type="ECO:0000313" key="8">
    <source>
        <dbReference type="Proteomes" id="UP000838412"/>
    </source>
</evidence>
<organism evidence="7 8">
    <name type="scientific">Branchiostoma lanceolatum</name>
    <name type="common">Common lancelet</name>
    <name type="synonym">Amphioxus lanceolatum</name>
    <dbReference type="NCBI Taxonomy" id="7740"/>
    <lineage>
        <taxon>Eukaryota</taxon>
        <taxon>Metazoa</taxon>
        <taxon>Chordata</taxon>
        <taxon>Cephalochordata</taxon>
        <taxon>Leptocardii</taxon>
        <taxon>Amphioxiformes</taxon>
        <taxon>Branchiostomatidae</taxon>
        <taxon>Branchiostoma</taxon>
    </lineage>
</organism>
<protein>
    <recommendedName>
        <fullName evidence="2">Telomerase Cajal body protein 1</fullName>
    </recommendedName>
    <alternativeName>
        <fullName evidence="3">WD repeat-containing protein 79</fullName>
    </alternativeName>
</protein>
<gene>
    <name evidence="7" type="primary">WRAP53</name>
    <name evidence="7" type="ORF">BLAG_LOCUS7352</name>
</gene>
<dbReference type="GO" id="GO:0015030">
    <property type="term" value="C:Cajal body"/>
    <property type="evidence" value="ECO:0007669"/>
    <property type="project" value="TreeGrafter"/>
</dbReference>
<dbReference type="EMBL" id="OV696699">
    <property type="protein sequence ID" value="CAH1244806.1"/>
    <property type="molecule type" value="Genomic_DNA"/>
</dbReference>
<sequence length="534" mass="58441">MDPKGSNEETGQPIDSVDKVELVPEVENPADDSCVLVADDSCILVEDSSQSQDSSVDETVHVLTETPDSGGGQEQGRPPQEGVGVGDTGDTSLEQVTSQPDVTTSGGKEGLLQVQQTGDSLQEISQLSEEGVQVQLSSENQEPMEYDYPTPVFDFSKAPVQVTGATTEFGEFSSNFLKGCKWSPDGSCILTNSDDTTLRLFNLPVQLYQGQAEGLEDLTSVLQMREGETIYDYCWYPRMTSLQPETCCLVSTCKDNPIHLWDAFTGQLRCTYKAYDHVDEVVAAHSLAFNPEGNKLYCGFNKTVRIFETNRPGRECETRKTYANKSGQGGIISCIDVSPENPDIYACGSYSKSVGVYTEPKGKLLFLLQGQQGGVTQVMFSPDGNRLYSGGRKDSEILCWDMRNPGAVLFSLKREVVTNQRMYFHISSTGQYLVSGGQGGVISVWDTTLTAESQDSTNAEPVLQPVLTWRGHNDAVNGVSIHPFATLLATASGQRKFRLPMDSSESDTDESDEELMSDRHVTRDNSLRVWSLSA</sequence>
<evidence type="ECO:0000313" key="7">
    <source>
        <dbReference type="EMBL" id="CAH1244806.1"/>
    </source>
</evidence>
<name>A0A8J9Z089_BRALA</name>
<keyword evidence="8" id="KW-1185">Reference proteome</keyword>
<dbReference type="GO" id="GO:0003723">
    <property type="term" value="F:RNA binding"/>
    <property type="evidence" value="ECO:0007669"/>
    <property type="project" value="TreeGrafter"/>
</dbReference>
<dbReference type="InterPro" id="IPR036322">
    <property type="entry name" value="WD40_repeat_dom_sf"/>
</dbReference>
<evidence type="ECO:0000256" key="5">
    <source>
        <dbReference type="PROSITE-ProRule" id="PRU00221"/>
    </source>
</evidence>
<dbReference type="InterPro" id="IPR051150">
    <property type="entry name" value="SWT21/TCAB1_mRNA_Telomere"/>
</dbReference>
<evidence type="ECO:0000256" key="4">
    <source>
        <dbReference type="ARBA" id="ARBA00046543"/>
    </source>
</evidence>
<comment type="similarity">
    <text evidence="1">Belongs to the TCAB1 family.</text>
</comment>
<dbReference type="AlphaFoldDB" id="A0A8J9Z089"/>
<comment type="subunit">
    <text evidence="4">Component of the telomerase holoenzyme complex composed of one molecule of TERT, one molecule of WRAP53/TCAB1, two molecules of H/ACA ribonucleoprotein complex subunits DKC1, NOP10, NHP2 and GAR1, and a telomerase RNA template component (TERC). The telomerase holoenzyme complex is associated with TEP1, SMG6/EST1A and POT1. Interacts with the chaperonin-containing T-complex (TRiC) complex; which mediates the folding of WRAP53/TCAB1. Interacts with COIL. Interacts with SMN1. Interacts with RNF8. Interacts with histone H2AX.</text>
</comment>
<dbReference type="OrthoDB" id="239865at2759"/>
<accession>A0A8J9Z089</accession>
<dbReference type="InterPro" id="IPR001680">
    <property type="entry name" value="WD40_rpt"/>
</dbReference>
<keyword evidence="5" id="KW-0853">WD repeat</keyword>
<feature type="repeat" description="WD" evidence="5">
    <location>
        <begin position="368"/>
        <end position="404"/>
    </location>
</feature>
<dbReference type="Gene3D" id="2.130.10.10">
    <property type="entry name" value="YVTN repeat-like/Quinoprotein amine dehydrogenase"/>
    <property type="match status" value="2"/>
</dbReference>
<dbReference type="Proteomes" id="UP000838412">
    <property type="component" value="Chromosome 14"/>
</dbReference>
<evidence type="ECO:0000256" key="6">
    <source>
        <dbReference type="SAM" id="MobiDB-lite"/>
    </source>
</evidence>
<feature type="compositionally biased region" description="Polar residues" evidence="6">
    <location>
        <begin position="89"/>
        <end position="106"/>
    </location>
</feature>